<evidence type="ECO:0000256" key="5">
    <source>
        <dbReference type="SAM" id="MobiDB-lite"/>
    </source>
</evidence>
<sequence length="262" mass="28036">MSMENGTSKKARILRKQQSAFTKPPRQEGGEEDSKTVHACLDPDTLECPLCFLPFEAAIFQASTSLSSQCKNGHAACEGCCTRIRGTCPSCREPVGDIRCRPLENAIASMLLPCAFTGNGCTRRLKIAEKRAHESLLCPHASCACPIKGCVFSGVELYDHILVDHAGDAGVVKFVRSTMVALRRDTPFRVLLHLHAGWLGGSRSGGGPGPTWRDSGRTANAPGIADVASSGIVAEVIADTGAAVFLLKQYCRGIWSSRCEQS</sequence>
<dbReference type="InterPro" id="IPR013083">
    <property type="entry name" value="Znf_RING/FYVE/PHD"/>
</dbReference>
<protein>
    <recommendedName>
        <fullName evidence="6">SIAH-type domain-containing protein</fullName>
    </recommendedName>
</protein>
<comment type="caution">
    <text evidence="7">The sequence shown here is derived from an EMBL/GenBank/DDBJ whole genome shotgun (WGS) entry which is preliminary data.</text>
</comment>
<evidence type="ECO:0000256" key="2">
    <source>
        <dbReference type="ARBA" id="ARBA00022771"/>
    </source>
</evidence>
<dbReference type="Proteomes" id="UP001054889">
    <property type="component" value="Unassembled WGS sequence"/>
</dbReference>
<accession>A0AAV5FPA2</accession>
<dbReference type="PANTHER" id="PTHR10315">
    <property type="entry name" value="E3 UBIQUITIN PROTEIN LIGASE SIAH"/>
    <property type="match status" value="1"/>
</dbReference>
<feature type="domain" description="SIAH-type" evidence="6">
    <location>
        <begin position="109"/>
        <end position="166"/>
    </location>
</feature>
<reference evidence="7" key="2">
    <citation type="submission" date="2021-12" db="EMBL/GenBank/DDBJ databases">
        <title>Resequencing data analysis of finger millet.</title>
        <authorList>
            <person name="Hatakeyama M."/>
            <person name="Aluri S."/>
            <person name="Balachadran M.T."/>
            <person name="Sivarajan S.R."/>
            <person name="Poveda L."/>
            <person name="Shimizu-Inatsugi R."/>
            <person name="Schlapbach R."/>
            <person name="Sreeman S.M."/>
            <person name="Shimizu K.K."/>
        </authorList>
    </citation>
    <scope>NUCLEOTIDE SEQUENCE</scope>
</reference>
<reference evidence="7" key="1">
    <citation type="journal article" date="2018" name="DNA Res.">
        <title>Multiple hybrid de novo genome assembly of finger millet, an orphan allotetraploid crop.</title>
        <authorList>
            <person name="Hatakeyama M."/>
            <person name="Aluri S."/>
            <person name="Balachadran M.T."/>
            <person name="Sivarajan S.R."/>
            <person name="Patrignani A."/>
            <person name="Gruter S."/>
            <person name="Poveda L."/>
            <person name="Shimizu-Inatsugi R."/>
            <person name="Baeten J."/>
            <person name="Francoijs K.J."/>
            <person name="Nataraja K.N."/>
            <person name="Reddy Y.A.N."/>
            <person name="Phadnis S."/>
            <person name="Ravikumar R.L."/>
            <person name="Schlapbach R."/>
            <person name="Sreeman S.M."/>
            <person name="Shimizu K.K."/>
        </authorList>
    </citation>
    <scope>NUCLEOTIDE SEQUENCE</scope>
</reference>
<dbReference type="GO" id="GO:0061630">
    <property type="term" value="F:ubiquitin protein ligase activity"/>
    <property type="evidence" value="ECO:0007669"/>
    <property type="project" value="TreeGrafter"/>
</dbReference>
<dbReference type="InterPro" id="IPR052088">
    <property type="entry name" value="E3_ubiquitin-ligase_SINA"/>
</dbReference>
<keyword evidence="1" id="KW-0479">Metal-binding</keyword>
<organism evidence="7 8">
    <name type="scientific">Eleusine coracana subsp. coracana</name>
    <dbReference type="NCBI Taxonomy" id="191504"/>
    <lineage>
        <taxon>Eukaryota</taxon>
        <taxon>Viridiplantae</taxon>
        <taxon>Streptophyta</taxon>
        <taxon>Embryophyta</taxon>
        <taxon>Tracheophyta</taxon>
        <taxon>Spermatophyta</taxon>
        <taxon>Magnoliopsida</taxon>
        <taxon>Liliopsida</taxon>
        <taxon>Poales</taxon>
        <taxon>Poaceae</taxon>
        <taxon>PACMAD clade</taxon>
        <taxon>Chloridoideae</taxon>
        <taxon>Cynodonteae</taxon>
        <taxon>Eleusininae</taxon>
        <taxon>Eleusine</taxon>
    </lineage>
</organism>
<keyword evidence="2 4" id="KW-0863">Zinc-finger</keyword>
<dbReference type="AlphaFoldDB" id="A0AAV5FPA2"/>
<dbReference type="SUPFAM" id="SSF49599">
    <property type="entry name" value="TRAF domain-like"/>
    <property type="match status" value="1"/>
</dbReference>
<dbReference type="InterPro" id="IPR013010">
    <property type="entry name" value="Znf_SIAH"/>
</dbReference>
<keyword evidence="3" id="KW-0862">Zinc</keyword>
<evidence type="ECO:0000256" key="1">
    <source>
        <dbReference type="ARBA" id="ARBA00022723"/>
    </source>
</evidence>
<proteinExistence type="predicted"/>
<evidence type="ECO:0000313" key="8">
    <source>
        <dbReference type="Proteomes" id="UP001054889"/>
    </source>
</evidence>
<evidence type="ECO:0000259" key="6">
    <source>
        <dbReference type="PROSITE" id="PS51081"/>
    </source>
</evidence>
<feature type="region of interest" description="Disordered" evidence="5">
    <location>
        <begin position="1"/>
        <end position="35"/>
    </location>
</feature>
<keyword evidence="8" id="KW-1185">Reference proteome</keyword>
<feature type="compositionally biased region" description="Basic and acidic residues" evidence="5">
    <location>
        <begin position="25"/>
        <end position="35"/>
    </location>
</feature>
<dbReference type="EMBL" id="BQKI01000095">
    <property type="protein sequence ID" value="GJN37618.1"/>
    <property type="molecule type" value="Genomic_DNA"/>
</dbReference>
<name>A0AAV5FPA2_ELECO</name>
<dbReference type="PANTHER" id="PTHR10315:SF71">
    <property type="entry name" value="RING-TYPE E3 UBIQUITIN TRANSFERASE"/>
    <property type="match status" value="1"/>
</dbReference>
<dbReference type="PROSITE" id="PS51081">
    <property type="entry name" value="ZF_SIAH"/>
    <property type="match status" value="1"/>
</dbReference>
<gene>
    <name evidence="7" type="primary">gb26592</name>
    <name evidence="7" type="ORF">PR202_gb26592</name>
</gene>
<dbReference type="GO" id="GO:0008270">
    <property type="term" value="F:zinc ion binding"/>
    <property type="evidence" value="ECO:0007669"/>
    <property type="project" value="UniProtKB-KW"/>
</dbReference>
<evidence type="ECO:0000256" key="4">
    <source>
        <dbReference type="PROSITE-ProRule" id="PRU00455"/>
    </source>
</evidence>
<evidence type="ECO:0000256" key="3">
    <source>
        <dbReference type="ARBA" id="ARBA00022833"/>
    </source>
</evidence>
<evidence type="ECO:0000313" key="7">
    <source>
        <dbReference type="EMBL" id="GJN37618.1"/>
    </source>
</evidence>
<dbReference type="Gene3D" id="3.30.40.10">
    <property type="entry name" value="Zinc/RING finger domain, C3HC4 (zinc finger)"/>
    <property type="match status" value="1"/>
</dbReference>
<dbReference type="GO" id="GO:0005737">
    <property type="term" value="C:cytoplasm"/>
    <property type="evidence" value="ECO:0007669"/>
    <property type="project" value="TreeGrafter"/>
</dbReference>